<dbReference type="EMBL" id="JAWDIE010000003">
    <property type="protein sequence ID" value="MEJ7137308.1"/>
    <property type="molecule type" value="Genomic_DNA"/>
</dbReference>
<evidence type="ECO:0000313" key="2">
    <source>
        <dbReference type="Proteomes" id="UP001364695"/>
    </source>
</evidence>
<gene>
    <name evidence="1" type="primary">ccsA</name>
    <name evidence="1" type="ORF">RV045_02540</name>
</gene>
<dbReference type="Proteomes" id="UP001364695">
    <property type="component" value="Unassembled WGS sequence"/>
</dbReference>
<keyword evidence="2" id="KW-1185">Reference proteome</keyword>
<protein>
    <submittedName>
        <fullName evidence="1">Cytochrome c biogenesis protein CcsA</fullName>
    </submittedName>
</protein>
<evidence type="ECO:0000313" key="1">
    <source>
        <dbReference type="EMBL" id="MEJ7137308.1"/>
    </source>
</evidence>
<name>A0ACC6NZ88_9BURK</name>
<organism evidence="1 2">
    <name type="scientific">Amphibiibacter pelophylacis</name>
    <dbReference type="NCBI Taxonomy" id="1799477"/>
    <lineage>
        <taxon>Bacteria</taxon>
        <taxon>Pseudomonadati</taxon>
        <taxon>Pseudomonadota</taxon>
        <taxon>Betaproteobacteria</taxon>
        <taxon>Burkholderiales</taxon>
        <taxon>Sphaerotilaceae</taxon>
        <taxon>Amphibiibacter</taxon>
    </lineage>
</organism>
<reference evidence="1" key="1">
    <citation type="submission" date="2023-10" db="EMBL/GenBank/DDBJ databases">
        <title>Amphibacter perezi, gen. nov., sp. nov. a novel taxa of the family Comamonadaceae, class Betaproteobacteria isolated from the skin microbiota of Pelophylax perezi from different populations.</title>
        <authorList>
            <person name="Costa S."/>
            <person name="Proenca D.N."/>
            <person name="Lopes I."/>
            <person name="Morais P.V."/>
        </authorList>
    </citation>
    <scope>NUCLEOTIDE SEQUENCE</scope>
    <source>
        <strain evidence="1">SL12-8</strain>
    </source>
</reference>
<comment type="caution">
    <text evidence="1">The sequence shown here is derived from an EMBL/GenBank/DDBJ whole genome shotgun (WGS) entry which is preliminary data.</text>
</comment>
<proteinExistence type="predicted"/>
<sequence length="289" mass="31222">MILANPNAWPSSAHVLALVAWLAAGVALLAYLRASRSVQPLPAAHAAPDAAPAQPVRDRVLLLAWLMHGLLLAFDLTGLRELQPGPHFGFGSVLSATVWLVLLVHLMEGLGSPWQTLRQPLALLGLAGVMLALLFPGEYQASAANIWAPLHWLMGVCAYALVAVAVVHAVLLGRAERALRHGHPPPWLRGMPLLRLERLTFRFVQAGCAVLALAIVLGAVSGPDWAWTHKTVFSLLSWAVLAVLLLGRWRQGWRGATARRWLYASALLLLLAYAGSRFVLEVLLGRGPV</sequence>
<accession>A0ACC6NZ88</accession>